<protein>
    <submittedName>
        <fullName evidence="2">Uncharacterized protein</fullName>
    </submittedName>
</protein>
<gene>
    <name evidence="2" type="ORF">TGMAS_361680</name>
</gene>
<organism evidence="2 3">
    <name type="scientific">Toxoplasma gondii MAS</name>
    <dbReference type="NCBI Taxonomy" id="943118"/>
    <lineage>
        <taxon>Eukaryota</taxon>
        <taxon>Sar</taxon>
        <taxon>Alveolata</taxon>
        <taxon>Apicomplexa</taxon>
        <taxon>Conoidasida</taxon>
        <taxon>Coccidia</taxon>
        <taxon>Eucoccidiorida</taxon>
        <taxon>Eimeriorina</taxon>
        <taxon>Sarcocystidae</taxon>
        <taxon>Toxoplasma</taxon>
    </lineage>
</organism>
<feature type="region of interest" description="Disordered" evidence="1">
    <location>
        <begin position="1"/>
        <end position="112"/>
    </location>
</feature>
<name>A0A086QSQ0_TOXGO</name>
<evidence type="ECO:0000313" key="2">
    <source>
        <dbReference type="EMBL" id="KFH15632.1"/>
    </source>
</evidence>
<dbReference type="VEuPathDB" id="ToxoDB:TGMAS_361680"/>
<evidence type="ECO:0000256" key="1">
    <source>
        <dbReference type="SAM" id="MobiDB-lite"/>
    </source>
</evidence>
<reference evidence="2 3" key="1">
    <citation type="submission" date="2014-04" db="EMBL/GenBank/DDBJ databases">
        <authorList>
            <person name="Sibley D."/>
            <person name="Venepally P."/>
            <person name="Karamycheva S."/>
            <person name="Hadjithomas M."/>
            <person name="Khan A."/>
            <person name="Brunk B."/>
            <person name="Roos D."/>
            <person name="Caler E."/>
            <person name="Lorenzi H."/>
        </authorList>
    </citation>
    <scope>NUCLEOTIDE SEQUENCE [LARGE SCALE GENOMIC DNA]</scope>
    <source>
        <strain evidence="2 3">MAS</strain>
    </source>
</reference>
<dbReference type="Proteomes" id="UP000028821">
    <property type="component" value="Unassembled WGS sequence"/>
</dbReference>
<evidence type="ECO:0000313" key="3">
    <source>
        <dbReference type="Proteomes" id="UP000028821"/>
    </source>
</evidence>
<feature type="compositionally biased region" description="Basic and acidic residues" evidence="1">
    <location>
        <begin position="80"/>
        <end position="96"/>
    </location>
</feature>
<comment type="caution">
    <text evidence="2">The sequence shown here is derived from an EMBL/GenBank/DDBJ whole genome shotgun (WGS) entry which is preliminary data.</text>
</comment>
<sequence>MKKTRGQKQGPKETQTDLRGMARSSLKPTKMARVSKETLLVRTASRRRRQSKTSLEMNGRFLRRLRQQRGCRRGHQPLPAEHRETAAEMEMRKKSSVDSQPSTRRSKPCVNL</sequence>
<dbReference type="AlphaFoldDB" id="A0A086QSQ0"/>
<proteinExistence type="predicted"/>
<feature type="compositionally biased region" description="Basic residues" evidence="1">
    <location>
        <begin position="61"/>
        <end position="75"/>
    </location>
</feature>
<dbReference type="EMBL" id="AEXC02000829">
    <property type="protein sequence ID" value="KFH15632.1"/>
    <property type="molecule type" value="Genomic_DNA"/>
</dbReference>
<accession>A0A086QSQ0</accession>